<proteinExistence type="predicted"/>
<accession>A0A0L6UCV7</accession>
<keyword evidence="3" id="KW-1185">Reference proteome</keyword>
<name>A0A0L6UCV7_9BASI</name>
<dbReference type="STRING" id="27349.A0A0L6UCV7"/>
<gene>
    <name evidence="2" type="ORF">VP01_793g6</name>
</gene>
<comment type="caution">
    <text evidence="2">The sequence shown here is derived from an EMBL/GenBank/DDBJ whole genome shotgun (WGS) entry which is preliminary data.</text>
</comment>
<reference evidence="2 3" key="1">
    <citation type="submission" date="2015-08" db="EMBL/GenBank/DDBJ databases">
        <title>Next Generation Sequencing and Analysis of the Genome of Puccinia sorghi L Schw, the Causal Agent of Maize Common Rust.</title>
        <authorList>
            <person name="Rochi L."/>
            <person name="Burguener G."/>
            <person name="Darino M."/>
            <person name="Turjanski A."/>
            <person name="Kreff E."/>
            <person name="Dieguez M.J."/>
            <person name="Sacco F."/>
        </authorList>
    </citation>
    <scope>NUCLEOTIDE SEQUENCE [LARGE SCALE GENOMIC DNA]</scope>
    <source>
        <strain evidence="2 3">RO10H11247</strain>
    </source>
</reference>
<evidence type="ECO:0000313" key="3">
    <source>
        <dbReference type="Proteomes" id="UP000037035"/>
    </source>
</evidence>
<sequence>MALRNPEHLPENQLDDNDLDDPIDMLSKKNSHLKPGPSSTTTQSLSLSKPKAKTRRRKWPTSLTLTQQAIVDQALRPNNETTYDLPGATCGVKELQRLSSPDLWLNDEIINFYAFS</sequence>
<dbReference type="Proteomes" id="UP000037035">
    <property type="component" value="Unassembled WGS sequence"/>
</dbReference>
<feature type="compositionally biased region" description="Acidic residues" evidence="1">
    <location>
        <begin position="13"/>
        <end position="23"/>
    </location>
</feature>
<dbReference type="EMBL" id="LAVV01013427">
    <property type="protein sequence ID" value="KNZ45660.1"/>
    <property type="molecule type" value="Genomic_DNA"/>
</dbReference>
<organism evidence="2 3">
    <name type="scientific">Puccinia sorghi</name>
    <dbReference type="NCBI Taxonomy" id="27349"/>
    <lineage>
        <taxon>Eukaryota</taxon>
        <taxon>Fungi</taxon>
        <taxon>Dikarya</taxon>
        <taxon>Basidiomycota</taxon>
        <taxon>Pucciniomycotina</taxon>
        <taxon>Pucciniomycetes</taxon>
        <taxon>Pucciniales</taxon>
        <taxon>Pucciniaceae</taxon>
        <taxon>Puccinia</taxon>
    </lineage>
</organism>
<evidence type="ECO:0000256" key="1">
    <source>
        <dbReference type="SAM" id="MobiDB-lite"/>
    </source>
</evidence>
<dbReference type="AlphaFoldDB" id="A0A0L6UCV7"/>
<feature type="compositionally biased region" description="Basic and acidic residues" evidence="1">
    <location>
        <begin position="1"/>
        <end position="10"/>
    </location>
</feature>
<protein>
    <submittedName>
        <fullName evidence="2">Uncharacterized protein</fullName>
    </submittedName>
</protein>
<feature type="compositionally biased region" description="Basic residues" evidence="1">
    <location>
        <begin position="50"/>
        <end position="59"/>
    </location>
</feature>
<evidence type="ECO:0000313" key="2">
    <source>
        <dbReference type="EMBL" id="KNZ45660.1"/>
    </source>
</evidence>
<feature type="region of interest" description="Disordered" evidence="1">
    <location>
        <begin position="1"/>
        <end position="60"/>
    </location>
</feature>
<feature type="compositionally biased region" description="Low complexity" evidence="1">
    <location>
        <begin position="38"/>
        <end position="48"/>
    </location>
</feature>
<dbReference type="VEuPathDB" id="FungiDB:VP01_793g6"/>
<dbReference type="OrthoDB" id="2496817at2759"/>